<dbReference type="SUPFAM" id="SSF53335">
    <property type="entry name" value="S-adenosyl-L-methionine-dependent methyltransferases"/>
    <property type="match status" value="1"/>
</dbReference>
<keyword evidence="8" id="KW-1185">Reference proteome</keyword>
<dbReference type="GO" id="GO:0032259">
    <property type="term" value="P:methylation"/>
    <property type="evidence" value="ECO:0007669"/>
    <property type="project" value="UniProtKB-KW"/>
</dbReference>
<reference evidence="7 8" key="1">
    <citation type="submission" date="2016-01" db="EMBL/GenBank/DDBJ databases">
        <title>The new phylogeny of the genus Mycobacterium.</title>
        <authorList>
            <person name="Tarcisio F."/>
            <person name="Conor M."/>
            <person name="Antonella G."/>
            <person name="Elisabetta G."/>
            <person name="Giulia F.S."/>
            <person name="Sara T."/>
            <person name="Anna F."/>
            <person name="Clotilde B."/>
            <person name="Roberto B."/>
            <person name="Veronica D.S."/>
            <person name="Fabio R."/>
            <person name="Monica P."/>
            <person name="Olivier J."/>
            <person name="Enrico T."/>
            <person name="Nicola S."/>
        </authorList>
    </citation>
    <scope>NUCLEOTIDE SEQUENCE [LARGE SCALE GENOMIC DNA]</scope>
    <source>
        <strain evidence="7 8">DSM 45166</strain>
    </source>
</reference>
<evidence type="ECO:0000256" key="4">
    <source>
        <dbReference type="ARBA" id="ARBA00022679"/>
    </source>
</evidence>
<dbReference type="STRING" id="487514.A5707_14900"/>
<keyword evidence="4" id="KW-0808">Transferase</keyword>
<comment type="caution">
    <text evidence="7">The sequence shown here is derived from an EMBL/GenBank/DDBJ whole genome shotgun (WGS) entry which is preliminary data.</text>
</comment>
<accession>A0A1X1XVX4</accession>
<dbReference type="InterPro" id="IPR029063">
    <property type="entry name" value="SAM-dependent_MTases_sf"/>
</dbReference>
<evidence type="ECO:0000313" key="7">
    <source>
        <dbReference type="EMBL" id="ORW02900.1"/>
    </source>
</evidence>
<sequence>MDTKTDESFEALLRYMRDSRGFDFTGYKRTTLMRRVRHRMAQAGYETFDQYLDLLQASSDEFSALFNTILINVTAFFRDPDAWEYIATDVIPRMLAERSPEDPIRVWSAGCASGQEAYTLAMLLAESLDPDNFRQRVKIYATDVDEDALSLNPWTVGRW</sequence>
<dbReference type="PANTHER" id="PTHR24422">
    <property type="entry name" value="CHEMOTAXIS PROTEIN METHYLTRANSFERASE"/>
    <property type="match status" value="1"/>
</dbReference>
<keyword evidence="3" id="KW-0489">Methyltransferase</keyword>
<dbReference type="PRINTS" id="PR00996">
    <property type="entry name" value="CHERMTFRASE"/>
</dbReference>
<evidence type="ECO:0000256" key="3">
    <source>
        <dbReference type="ARBA" id="ARBA00022603"/>
    </source>
</evidence>
<gene>
    <name evidence="7" type="ORF">AWC14_05565</name>
</gene>
<evidence type="ECO:0000313" key="8">
    <source>
        <dbReference type="Proteomes" id="UP000193487"/>
    </source>
</evidence>
<dbReference type="InterPro" id="IPR022642">
    <property type="entry name" value="CheR_C"/>
</dbReference>
<proteinExistence type="predicted"/>
<dbReference type="SMART" id="SM00138">
    <property type="entry name" value="MeTrc"/>
    <property type="match status" value="1"/>
</dbReference>
<dbReference type="AlphaFoldDB" id="A0A1X1XVX4"/>
<dbReference type="Proteomes" id="UP000193487">
    <property type="component" value="Unassembled WGS sequence"/>
</dbReference>
<keyword evidence="5" id="KW-0949">S-adenosyl-L-methionine</keyword>
<dbReference type="Gene3D" id="3.40.50.150">
    <property type="entry name" value="Vaccinia Virus protein VP39"/>
    <property type="match status" value="1"/>
</dbReference>
<comment type="catalytic activity">
    <reaction evidence="1">
        <text>L-glutamyl-[protein] + S-adenosyl-L-methionine = [protein]-L-glutamate 5-O-methyl ester + S-adenosyl-L-homocysteine</text>
        <dbReference type="Rhea" id="RHEA:24452"/>
        <dbReference type="Rhea" id="RHEA-COMP:10208"/>
        <dbReference type="Rhea" id="RHEA-COMP:10311"/>
        <dbReference type="ChEBI" id="CHEBI:29973"/>
        <dbReference type="ChEBI" id="CHEBI:57856"/>
        <dbReference type="ChEBI" id="CHEBI:59789"/>
        <dbReference type="ChEBI" id="CHEBI:82795"/>
        <dbReference type="EC" id="2.1.1.80"/>
    </reaction>
</comment>
<evidence type="ECO:0000256" key="1">
    <source>
        <dbReference type="ARBA" id="ARBA00001541"/>
    </source>
</evidence>
<dbReference type="PANTHER" id="PTHR24422:SF10">
    <property type="entry name" value="CHEMOTAXIS PROTEIN METHYLTRANSFERASE 2"/>
    <property type="match status" value="1"/>
</dbReference>
<feature type="domain" description="CheR-type methyltransferase" evidence="6">
    <location>
        <begin position="1"/>
        <end position="159"/>
    </location>
</feature>
<dbReference type="InterPro" id="IPR036804">
    <property type="entry name" value="CheR_N_sf"/>
</dbReference>
<evidence type="ECO:0000259" key="6">
    <source>
        <dbReference type="PROSITE" id="PS50123"/>
    </source>
</evidence>
<dbReference type="SUPFAM" id="SSF47757">
    <property type="entry name" value="Chemotaxis receptor methyltransferase CheR, N-terminal domain"/>
    <property type="match status" value="1"/>
</dbReference>
<dbReference type="InterPro" id="IPR022641">
    <property type="entry name" value="CheR_N"/>
</dbReference>
<dbReference type="EMBL" id="LQPE01000127">
    <property type="protein sequence ID" value="ORW02900.1"/>
    <property type="molecule type" value="Genomic_DNA"/>
</dbReference>
<dbReference type="Pfam" id="PF03705">
    <property type="entry name" value="CheR_N"/>
    <property type="match status" value="1"/>
</dbReference>
<dbReference type="InterPro" id="IPR000780">
    <property type="entry name" value="CheR_MeTrfase"/>
</dbReference>
<dbReference type="PROSITE" id="PS50123">
    <property type="entry name" value="CHER"/>
    <property type="match status" value="1"/>
</dbReference>
<evidence type="ECO:0000256" key="5">
    <source>
        <dbReference type="ARBA" id="ARBA00022691"/>
    </source>
</evidence>
<dbReference type="Gene3D" id="1.10.155.10">
    <property type="entry name" value="Chemotaxis receptor methyltransferase CheR, N-terminal domain"/>
    <property type="match status" value="1"/>
</dbReference>
<protein>
    <recommendedName>
        <fullName evidence="2">protein-glutamate O-methyltransferase</fullName>
        <ecNumber evidence="2">2.1.1.80</ecNumber>
    </recommendedName>
</protein>
<dbReference type="InterPro" id="IPR050903">
    <property type="entry name" value="Bact_Chemotaxis_MeTrfase"/>
</dbReference>
<dbReference type="Pfam" id="PF01739">
    <property type="entry name" value="CheR"/>
    <property type="match status" value="1"/>
</dbReference>
<evidence type="ECO:0000256" key="2">
    <source>
        <dbReference type="ARBA" id="ARBA00012534"/>
    </source>
</evidence>
<organism evidence="7 8">
    <name type="scientific">Mycobacterium kyorinense</name>
    <dbReference type="NCBI Taxonomy" id="487514"/>
    <lineage>
        <taxon>Bacteria</taxon>
        <taxon>Bacillati</taxon>
        <taxon>Actinomycetota</taxon>
        <taxon>Actinomycetes</taxon>
        <taxon>Mycobacteriales</taxon>
        <taxon>Mycobacteriaceae</taxon>
        <taxon>Mycobacterium</taxon>
    </lineage>
</organism>
<dbReference type="GO" id="GO:0008983">
    <property type="term" value="F:protein-glutamate O-methyltransferase activity"/>
    <property type="evidence" value="ECO:0007669"/>
    <property type="project" value="UniProtKB-EC"/>
</dbReference>
<dbReference type="EC" id="2.1.1.80" evidence="2"/>
<name>A0A1X1XVX4_9MYCO</name>